<accession>A0A5C4T232</accession>
<protein>
    <submittedName>
        <fullName evidence="1">Uncharacterized protein</fullName>
    </submittedName>
</protein>
<gene>
    <name evidence="1" type="ORF">FE784_28685</name>
</gene>
<dbReference type="OrthoDB" id="2522560at2"/>
<dbReference type="AlphaFoldDB" id="A0A5C4T232"/>
<evidence type="ECO:0000313" key="2">
    <source>
        <dbReference type="Proteomes" id="UP000307943"/>
    </source>
</evidence>
<dbReference type="RefSeq" id="WP_139605688.1">
    <property type="nucleotide sequence ID" value="NZ_VDCQ01000052.1"/>
</dbReference>
<dbReference type="EMBL" id="VDCQ01000052">
    <property type="protein sequence ID" value="TNJ62875.1"/>
    <property type="molecule type" value="Genomic_DNA"/>
</dbReference>
<keyword evidence="2" id="KW-1185">Reference proteome</keyword>
<dbReference type="GO" id="GO:0005975">
    <property type="term" value="P:carbohydrate metabolic process"/>
    <property type="evidence" value="ECO:0007669"/>
    <property type="project" value="InterPro"/>
</dbReference>
<sequence length="352" mass="38705">MEQIPSLAGKLKLYMDRLLVDDSGQSYVLDDELGDRASCCTTAQTACLYALDAKLSGEAGSDTAARLIDDVLRRQLPSGAFGQPYYVKKGEAGTVDIAEIGASANSLYHVYKATGNESAKTSLIRSADYLLTLVAEENPGAVYKNPNARMHDVLNGDIYAAHTLGRAYELSGNPVYLRQIERTVAHVADRFGRHSPGWWPYTENWDGTVGMGNSVAYQVTIIAFASPLLPLLSEPLRTRWKTIEEEAVKTVLQALNDGPNDSNEAPWWCRDWPNVPEITLALSRVPHLGEARSHVTRRLQEVEEGLSRDGIAYFRPKVKNEDPERSPVTTTFRKAATFAGLLCAIGLDHPQA</sequence>
<reference evidence="1 2" key="1">
    <citation type="submission" date="2019-05" db="EMBL/GenBank/DDBJ databases">
        <title>We sequenced the genome of Paenibacillus hemerocallicola KCTC 33185 for further insight into its adaptation and study the phylogeny of Paenibacillus.</title>
        <authorList>
            <person name="Narsing Rao M.P."/>
        </authorList>
    </citation>
    <scope>NUCLEOTIDE SEQUENCE [LARGE SCALE GENOMIC DNA]</scope>
    <source>
        <strain evidence="1 2">KCTC 33185</strain>
    </source>
</reference>
<dbReference type="SUPFAM" id="SSF48208">
    <property type="entry name" value="Six-hairpin glycosidases"/>
    <property type="match status" value="1"/>
</dbReference>
<dbReference type="Proteomes" id="UP000307943">
    <property type="component" value="Unassembled WGS sequence"/>
</dbReference>
<proteinExistence type="predicted"/>
<name>A0A5C4T232_9BACL</name>
<dbReference type="InterPro" id="IPR008928">
    <property type="entry name" value="6-hairpin_glycosidase_sf"/>
</dbReference>
<comment type="caution">
    <text evidence="1">The sequence shown here is derived from an EMBL/GenBank/DDBJ whole genome shotgun (WGS) entry which is preliminary data.</text>
</comment>
<evidence type="ECO:0000313" key="1">
    <source>
        <dbReference type="EMBL" id="TNJ62875.1"/>
    </source>
</evidence>
<organism evidence="1 2">
    <name type="scientific">Paenibacillus hemerocallicola</name>
    <dbReference type="NCBI Taxonomy" id="1172614"/>
    <lineage>
        <taxon>Bacteria</taxon>
        <taxon>Bacillati</taxon>
        <taxon>Bacillota</taxon>
        <taxon>Bacilli</taxon>
        <taxon>Bacillales</taxon>
        <taxon>Paenibacillaceae</taxon>
        <taxon>Paenibacillus</taxon>
    </lineage>
</organism>